<dbReference type="PANTHER" id="PTHR10458">
    <property type="entry name" value="PEPTIDE DEFORMYLASE"/>
    <property type="match status" value="1"/>
</dbReference>
<dbReference type="HAMAP" id="MF_00163">
    <property type="entry name" value="Pep_deformylase"/>
    <property type="match status" value="1"/>
</dbReference>
<reference evidence="3 4" key="1">
    <citation type="journal article" date="2016" name="Nat. Commun.">
        <title>Thousands of microbial genomes shed light on interconnected biogeochemical processes in an aquifer system.</title>
        <authorList>
            <person name="Anantharaman K."/>
            <person name="Brown C.T."/>
            <person name="Hug L.A."/>
            <person name="Sharon I."/>
            <person name="Castelle C.J."/>
            <person name="Probst A.J."/>
            <person name="Thomas B.C."/>
            <person name="Singh A."/>
            <person name="Wilkins M.J."/>
            <person name="Karaoz U."/>
            <person name="Brodie E.L."/>
            <person name="Williams K.H."/>
            <person name="Hubbard S.S."/>
            <person name="Banfield J.F."/>
        </authorList>
    </citation>
    <scope>NUCLEOTIDE SEQUENCE [LARGE SCALE GENOMIC DNA]</scope>
</reference>
<dbReference type="InterPro" id="IPR023635">
    <property type="entry name" value="Peptide_deformylase"/>
</dbReference>
<keyword evidence="2" id="KW-0408">Iron</keyword>
<organism evidence="3 4">
    <name type="scientific">Candidatus Kerfeldbacteria bacterium RIFCSPHIGHO2_12_FULL_48_17</name>
    <dbReference type="NCBI Taxonomy" id="1798542"/>
    <lineage>
        <taxon>Bacteria</taxon>
        <taxon>Candidatus Kerfeldiibacteriota</taxon>
    </lineage>
</organism>
<dbReference type="CDD" id="cd00487">
    <property type="entry name" value="Pep_deformylase"/>
    <property type="match status" value="1"/>
</dbReference>
<dbReference type="SUPFAM" id="SSF56420">
    <property type="entry name" value="Peptide deformylase"/>
    <property type="match status" value="1"/>
</dbReference>
<dbReference type="NCBIfam" id="NF001159">
    <property type="entry name" value="PRK00150.1-3"/>
    <property type="match status" value="1"/>
</dbReference>
<name>A0A1G2AYZ2_9BACT</name>
<dbReference type="GO" id="GO:0006412">
    <property type="term" value="P:translation"/>
    <property type="evidence" value="ECO:0007669"/>
    <property type="project" value="UniProtKB-UniRule"/>
</dbReference>
<feature type="active site" evidence="2">
    <location>
        <position position="137"/>
    </location>
</feature>
<dbReference type="NCBIfam" id="TIGR00079">
    <property type="entry name" value="pept_deformyl"/>
    <property type="match status" value="1"/>
</dbReference>
<feature type="binding site" evidence="2">
    <location>
        <position position="140"/>
    </location>
    <ligand>
        <name>Fe cation</name>
        <dbReference type="ChEBI" id="CHEBI:24875"/>
    </ligand>
</feature>
<keyword evidence="2" id="KW-0378">Hydrolase</keyword>
<dbReference type="EC" id="3.5.1.88" evidence="2"/>
<comment type="function">
    <text evidence="2">Removes the formyl group from the N-terminal Met of newly synthesized proteins. Requires at least a dipeptide for an efficient rate of reaction. N-terminal L-methionine is a prerequisite for activity but the enzyme has broad specificity at other positions.</text>
</comment>
<feature type="binding site" evidence="2">
    <location>
        <position position="136"/>
    </location>
    <ligand>
        <name>Fe cation</name>
        <dbReference type="ChEBI" id="CHEBI:24875"/>
    </ligand>
</feature>
<keyword evidence="2" id="KW-0648">Protein biosynthesis</keyword>
<dbReference type="AlphaFoldDB" id="A0A1G2AYZ2"/>
<dbReference type="Pfam" id="PF01327">
    <property type="entry name" value="Pep_deformylase"/>
    <property type="match status" value="1"/>
</dbReference>
<comment type="cofactor">
    <cofactor evidence="2">
        <name>Fe(2+)</name>
        <dbReference type="ChEBI" id="CHEBI:29033"/>
    </cofactor>
    <text evidence="2">Binds 1 Fe(2+) ion.</text>
</comment>
<evidence type="ECO:0000256" key="1">
    <source>
        <dbReference type="ARBA" id="ARBA00010759"/>
    </source>
</evidence>
<feature type="binding site" evidence="2">
    <location>
        <position position="94"/>
    </location>
    <ligand>
        <name>Fe cation</name>
        <dbReference type="ChEBI" id="CHEBI:24875"/>
    </ligand>
</feature>
<keyword evidence="2" id="KW-0479">Metal-binding</keyword>
<dbReference type="Gene3D" id="3.90.45.10">
    <property type="entry name" value="Peptide deformylase"/>
    <property type="match status" value="1"/>
</dbReference>
<dbReference type="GO" id="GO:0042586">
    <property type="term" value="F:peptide deformylase activity"/>
    <property type="evidence" value="ECO:0007669"/>
    <property type="project" value="UniProtKB-UniRule"/>
</dbReference>
<dbReference type="PIRSF" id="PIRSF004749">
    <property type="entry name" value="Pep_def"/>
    <property type="match status" value="1"/>
</dbReference>
<evidence type="ECO:0000313" key="4">
    <source>
        <dbReference type="Proteomes" id="UP000176952"/>
    </source>
</evidence>
<dbReference type="STRING" id="1798542.A3F54_01295"/>
<evidence type="ECO:0000256" key="2">
    <source>
        <dbReference type="HAMAP-Rule" id="MF_00163"/>
    </source>
</evidence>
<accession>A0A1G2AYZ2</accession>
<dbReference type="EMBL" id="MHKD01000042">
    <property type="protein sequence ID" value="OGY81679.1"/>
    <property type="molecule type" value="Genomic_DNA"/>
</dbReference>
<comment type="similarity">
    <text evidence="1 2">Belongs to the polypeptide deformylase family.</text>
</comment>
<dbReference type="PRINTS" id="PR01576">
    <property type="entry name" value="PDEFORMYLASE"/>
</dbReference>
<protein>
    <recommendedName>
        <fullName evidence="2">Peptide deformylase</fullName>
        <shortName evidence="2">PDF</shortName>
        <ecNumber evidence="2">3.5.1.88</ecNumber>
    </recommendedName>
    <alternativeName>
        <fullName evidence="2">Polypeptide deformylase</fullName>
    </alternativeName>
</protein>
<evidence type="ECO:0000313" key="3">
    <source>
        <dbReference type="EMBL" id="OGY81679.1"/>
    </source>
</evidence>
<proteinExistence type="inferred from homology"/>
<comment type="catalytic activity">
    <reaction evidence="2">
        <text>N-terminal N-formyl-L-methionyl-[peptide] + H2O = N-terminal L-methionyl-[peptide] + formate</text>
        <dbReference type="Rhea" id="RHEA:24420"/>
        <dbReference type="Rhea" id="RHEA-COMP:10639"/>
        <dbReference type="Rhea" id="RHEA-COMP:10640"/>
        <dbReference type="ChEBI" id="CHEBI:15377"/>
        <dbReference type="ChEBI" id="CHEBI:15740"/>
        <dbReference type="ChEBI" id="CHEBI:49298"/>
        <dbReference type="ChEBI" id="CHEBI:64731"/>
        <dbReference type="EC" id="3.5.1.88"/>
    </reaction>
</comment>
<dbReference type="InterPro" id="IPR036821">
    <property type="entry name" value="Peptide_deformylase_sf"/>
</dbReference>
<dbReference type="GO" id="GO:0046872">
    <property type="term" value="F:metal ion binding"/>
    <property type="evidence" value="ECO:0007669"/>
    <property type="project" value="UniProtKB-KW"/>
</dbReference>
<comment type="caution">
    <text evidence="3">The sequence shown here is derived from an EMBL/GenBank/DDBJ whole genome shotgun (WGS) entry which is preliminary data.</text>
</comment>
<dbReference type="Proteomes" id="UP000176952">
    <property type="component" value="Unassembled WGS sequence"/>
</dbReference>
<sequence length="175" mass="18982">MSILPVLKHPDKRLREVAKNITLEKLRSKEVQALIEDLTDTMIADDGIGIAATQVGTPHQVFVLGGKTRHDAQVFVNPKIVSFSQRETYMEEGCLSVPGVYGLVKRPVKVRLKALDRHGKPVDVKATGLTAKVFQHEVDHLNGILFIDKAERIVSGGLKDGAAGGAGGDPSRTRI</sequence>
<gene>
    <name evidence="2" type="primary">def</name>
    <name evidence="3" type="ORF">A3F54_01295</name>
</gene>
<dbReference type="PANTHER" id="PTHR10458:SF22">
    <property type="entry name" value="PEPTIDE DEFORMYLASE"/>
    <property type="match status" value="1"/>
</dbReference>